<name>U1S6H5_9PSED</name>
<reference evidence="1 2" key="1">
    <citation type="submission" date="2013-08" db="EMBL/GenBank/DDBJ databases">
        <title>Biodegradation of aromatic compounds in biofilm forming Pseudomonas isolated from sewage sludge.</title>
        <authorList>
            <person name="Qureshi A."/>
            <person name="Ghosh S."/>
            <person name="Khardenavis A.A."/>
            <person name="Kapley A."/>
            <person name="Purohit H.J."/>
        </authorList>
    </citation>
    <scope>NUCLEOTIDE SEQUENCE [LARGE SCALE GENOMIC DNA]</scope>
    <source>
        <strain evidence="1 2">EGD-AQ6</strain>
    </source>
</reference>
<proteinExistence type="predicted"/>
<organism evidence="1 2">
    <name type="scientific">Pseudomonas simiae</name>
    <dbReference type="NCBI Taxonomy" id="321846"/>
    <lineage>
        <taxon>Bacteria</taxon>
        <taxon>Pseudomonadati</taxon>
        <taxon>Pseudomonadota</taxon>
        <taxon>Gammaproteobacteria</taxon>
        <taxon>Pseudomonadales</taxon>
        <taxon>Pseudomonadaceae</taxon>
        <taxon>Pseudomonas</taxon>
    </lineage>
</organism>
<dbReference type="AlphaFoldDB" id="U1S6H5"/>
<gene>
    <name evidence="1" type="ORF">O204_14880</name>
</gene>
<sequence length="63" mass="7354">MHIFSRLFRPIQRYRCFVLLDAECMCIAFKSCIAAPQSGHWIEVDRINLSWLGKSLPSRARIT</sequence>
<comment type="caution">
    <text evidence="1">The sequence shown here is derived from an EMBL/GenBank/DDBJ whole genome shotgun (WGS) entry which is preliminary data.</text>
</comment>
<accession>A0A2T0HUB5</accession>
<evidence type="ECO:0000313" key="2">
    <source>
        <dbReference type="Proteomes" id="UP000016504"/>
    </source>
</evidence>
<dbReference type="Proteomes" id="UP000016504">
    <property type="component" value="Unassembled WGS sequence"/>
</dbReference>
<accession>U1S6H5</accession>
<dbReference type="EMBL" id="AVQG01000058">
    <property type="protein sequence ID" value="ERH47370.1"/>
    <property type="molecule type" value="Genomic_DNA"/>
</dbReference>
<protein>
    <submittedName>
        <fullName evidence="1">Uncharacterized protein</fullName>
    </submittedName>
</protein>
<evidence type="ECO:0000313" key="1">
    <source>
        <dbReference type="EMBL" id="ERH47370.1"/>
    </source>
</evidence>